<protein>
    <submittedName>
        <fullName evidence="1">Uncharacterized protein</fullName>
    </submittedName>
</protein>
<organism evidence="1 2">
    <name type="scientific">Dermacentor silvarum</name>
    <name type="common">Tick</name>
    <dbReference type="NCBI Taxonomy" id="543639"/>
    <lineage>
        <taxon>Eukaryota</taxon>
        <taxon>Metazoa</taxon>
        <taxon>Ecdysozoa</taxon>
        <taxon>Arthropoda</taxon>
        <taxon>Chelicerata</taxon>
        <taxon>Arachnida</taxon>
        <taxon>Acari</taxon>
        <taxon>Parasitiformes</taxon>
        <taxon>Ixodida</taxon>
        <taxon>Ixodoidea</taxon>
        <taxon>Ixodidae</taxon>
        <taxon>Rhipicephalinae</taxon>
        <taxon>Dermacentor</taxon>
    </lineage>
</organism>
<gene>
    <name evidence="1" type="ORF">HPB49_001331</name>
</gene>
<accession>A0ACB8DSV1</accession>
<evidence type="ECO:0000313" key="2">
    <source>
        <dbReference type="Proteomes" id="UP000821865"/>
    </source>
</evidence>
<proteinExistence type="predicted"/>
<evidence type="ECO:0000313" key="1">
    <source>
        <dbReference type="EMBL" id="KAH7977403.1"/>
    </source>
</evidence>
<comment type="caution">
    <text evidence="1">The sequence shown here is derived from an EMBL/GenBank/DDBJ whole genome shotgun (WGS) entry which is preliminary data.</text>
</comment>
<reference evidence="1" key="1">
    <citation type="submission" date="2020-05" db="EMBL/GenBank/DDBJ databases">
        <title>Large-scale comparative analyses of tick genomes elucidate their genetic diversity and vector capacities.</title>
        <authorList>
            <person name="Jia N."/>
            <person name="Wang J."/>
            <person name="Shi W."/>
            <person name="Du L."/>
            <person name="Sun Y."/>
            <person name="Zhan W."/>
            <person name="Jiang J."/>
            <person name="Wang Q."/>
            <person name="Zhang B."/>
            <person name="Ji P."/>
            <person name="Sakyi L.B."/>
            <person name="Cui X."/>
            <person name="Yuan T."/>
            <person name="Jiang B."/>
            <person name="Yang W."/>
            <person name="Lam T.T.-Y."/>
            <person name="Chang Q."/>
            <person name="Ding S."/>
            <person name="Wang X."/>
            <person name="Zhu J."/>
            <person name="Ruan X."/>
            <person name="Zhao L."/>
            <person name="Wei J."/>
            <person name="Que T."/>
            <person name="Du C."/>
            <person name="Cheng J."/>
            <person name="Dai P."/>
            <person name="Han X."/>
            <person name="Huang E."/>
            <person name="Gao Y."/>
            <person name="Liu J."/>
            <person name="Shao H."/>
            <person name="Ye R."/>
            <person name="Li L."/>
            <person name="Wei W."/>
            <person name="Wang X."/>
            <person name="Wang C."/>
            <person name="Yang T."/>
            <person name="Huo Q."/>
            <person name="Li W."/>
            <person name="Guo W."/>
            <person name="Chen H."/>
            <person name="Zhou L."/>
            <person name="Ni X."/>
            <person name="Tian J."/>
            <person name="Zhou Y."/>
            <person name="Sheng Y."/>
            <person name="Liu T."/>
            <person name="Pan Y."/>
            <person name="Xia L."/>
            <person name="Li J."/>
            <person name="Zhao F."/>
            <person name="Cao W."/>
        </authorList>
    </citation>
    <scope>NUCLEOTIDE SEQUENCE</scope>
    <source>
        <strain evidence="1">Dsil-2018</strain>
    </source>
</reference>
<name>A0ACB8DSV1_DERSI</name>
<keyword evidence="2" id="KW-1185">Reference proteome</keyword>
<dbReference type="EMBL" id="CM023470">
    <property type="protein sequence ID" value="KAH7977403.1"/>
    <property type="molecule type" value="Genomic_DNA"/>
</dbReference>
<dbReference type="Proteomes" id="UP000821865">
    <property type="component" value="Chromosome 1"/>
</dbReference>
<sequence length="122" mass="13796">MNATRRHDVTGEWWHFDGRSCLQWNLPSGLCPSYHSDVFSSQRDCWTNCVAKPRKRLCRVATPDVCLSAHLRFPYFAVGGAAVRCLKVSSINYTGRRCLAGSNRFQTVQACQEACMSNTLFD</sequence>